<dbReference type="PANTHER" id="PTHR35801:SF1">
    <property type="entry name" value="PHOSPHOSERINE PHOSPHATASE RSBX"/>
    <property type="match status" value="1"/>
</dbReference>
<comment type="caution">
    <text evidence="2">The sequence shown here is derived from an EMBL/GenBank/DDBJ whole genome shotgun (WGS) entry which is preliminary data.</text>
</comment>
<sequence>MGTVTPPAAAPNQVPLVEELGWIPVDEAGAAGVARRVAVDLARRLGFSDERTGEVAIVAAELASNLHRHADVGALSVRCLRSGDTGGVELVAVDRGPGMADLVFSGSDGTSTAGTLGIGLGAVRRLSSHSGGYSLPGRGTVLAAQLWPDRRDVGVPVVAGLTRPITGEAVCGDRWAARVRDGALLVLVADGLGHGALAATAANAAVDAFLTGDLDAPAAIVERLHRLVSHTRGAAVSVARVEAGAEGGTVRFAGLGNVAGVVASPSGERRGMVSMPGIVGHQSRGVREFTYDLPPEAVVVLHSDGVSDRWTLRDYPGLSRQDPLLIAGTLLRDAGVRRDDACVAVVRP</sequence>
<keyword evidence="3" id="KW-1185">Reference proteome</keyword>
<accession>A0ABN1ZKQ1</accession>
<dbReference type="InterPro" id="IPR003594">
    <property type="entry name" value="HATPase_dom"/>
</dbReference>
<feature type="domain" description="PPM-type phosphatase" evidence="1">
    <location>
        <begin position="155"/>
        <end position="348"/>
    </location>
</feature>
<dbReference type="PANTHER" id="PTHR35801">
    <property type="entry name" value="PHOSPHOSERINE PHOSPHATASE RSBX"/>
    <property type="match status" value="1"/>
</dbReference>
<dbReference type="Pfam" id="PF07228">
    <property type="entry name" value="SpoIIE"/>
    <property type="match status" value="1"/>
</dbReference>
<dbReference type="SMART" id="SM00331">
    <property type="entry name" value="PP2C_SIG"/>
    <property type="match status" value="1"/>
</dbReference>
<reference evidence="2 3" key="1">
    <citation type="journal article" date="2019" name="Int. J. Syst. Evol. Microbiol.">
        <title>The Global Catalogue of Microorganisms (GCM) 10K type strain sequencing project: providing services to taxonomists for standard genome sequencing and annotation.</title>
        <authorList>
            <consortium name="The Broad Institute Genomics Platform"/>
            <consortium name="The Broad Institute Genome Sequencing Center for Infectious Disease"/>
            <person name="Wu L."/>
            <person name="Ma J."/>
        </authorList>
    </citation>
    <scope>NUCLEOTIDE SEQUENCE [LARGE SCALE GENOMIC DNA]</scope>
    <source>
        <strain evidence="2 3">JCM 15933</strain>
    </source>
</reference>
<evidence type="ECO:0000259" key="1">
    <source>
        <dbReference type="SMART" id="SM00331"/>
    </source>
</evidence>
<dbReference type="GO" id="GO:0005524">
    <property type="term" value="F:ATP binding"/>
    <property type="evidence" value="ECO:0007669"/>
    <property type="project" value="UniProtKB-KW"/>
</dbReference>
<dbReference type="InterPro" id="IPR001932">
    <property type="entry name" value="PPM-type_phosphatase-like_dom"/>
</dbReference>
<organism evidence="2 3">
    <name type="scientific">Dactylosporangium maewongense</name>
    <dbReference type="NCBI Taxonomy" id="634393"/>
    <lineage>
        <taxon>Bacteria</taxon>
        <taxon>Bacillati</taxon>
        <taxon>Actinomycetota</taxon>
        <taxon>Actinomycetes</taxon>
        <taxon>Micromonosporales</taxon>
        <taxon>Micromonosporaceae</taxon>
        <taxon>Dactylosporangium</taxon>
    </lineage>
</organism>
<dbReference type="Proteomes" id="UP001501470">
    <property type="component" value="Unassembled WGS sequence"/>
</dbReference>
<keyword evidence="2" id="KW-0547">Nucleotide-binding</keyword>
<dbReference type="SUPFAM" id="SSF81606">
    <property type="entry name" value="PP2C-like"/>
    <property type="match status" value="1"/>
</dbReference>
<dbReference type="Gene3D" id="3.60.40.10">
    <property type="entry name" value="PPM-type phosphatase domain"/>
    <property type="match status" value="1"/>
</dbReference>
<evidence type="ECO:0000313" key="2">
    <source>
        <dbReference type="EMBL" id="GAA1500288.1"/>
    </source>
</evidence>
<dbReference type="InterPro" id="IPR039248">
    <property type="entry name" value="Ptase_RsbX"/>
</dbReference>
<dbReference type="RefSeq" id="WP_344499134.1">
    <property type="nucleotide sequence ID" value="NZ_BAAAQD010000001.1"/>
</dbReference>
<keyword evidence="2" id="KW-0067">ATP-binding</keyword>
<dbReference type="Pfam" id="PF13581">
    <property type="entry name" value="HATPase_c_2"/>
    <property type="match status" value="1"/>
</dbReference>
<gene>
    <name evidence="2" type="ORF">GCM10009827_005660</name>
</gene>
<dbReference type="InterPro" id="IPR036457">
    <property type="entry name" value="PPM-type-like_dom_sf"/>
</dbReference>
<evidence type="ECO:0000313" key="3">
    <source>
        <dbReference type="Proteomes" id="UP001501470"/>
    </source>
</evidence>
<name>A0ABN1ZKQ1_9ACTN</name>
<dbReference type="EMBL" id="BAAAQD010000001">
    <property type="protein sequence ID" value="GAA1500288.1"/>
    <property type="molecule type" value="Genomic_DNA"/>
</dbReference>
<protein>
    <submittedName>
        <fullName evidence="2">ATP-binding protein</fullName>
    </submittedName>
</protein>
<dbReference type="SUPFAM" id="SSF55874">
    <property type="entry name" value="ATPase domain of HSP90 chaperone/DNA topoisomerase II/histidine kinase"/>
    <property type="match status" value="1"/>
</dbReference>
<proteinExistence type="predicted"/>
<dbReference type="Gene3D" id="3.30.565.10">
    <property type="entry name" value="Histidine kinase-like ATPase, C-terminal domain"/>
    <property type="match status" value="1"/>
</dbReference>
<dbReference type="InterPro" id="IPR036890">
    <property type="entry name" value="HATPase_C_sf"/>
</dbReference>